<organism evidence="1 2">
    <name type="scientific">Paraburkholderia aspalathi</name>
    <dbReference type="NCBI Taxonomy" id="1324617"/>
    <lineage>
        <taxon>Bacteria</taxon>
        <taxon>Pseudomonadati</taxon>
        <taxon>Pseudomonadota</taxon>
        <taxon>Betaproteobacteria</taxon>
        <taxon>Burkholderiales</taxon>
        <taxon>Burkholderiaceae</taxon>
        <taxon>Paraburkholderia</taxon>
    </lineage>
</organism>
<dbReference type="EMBL" id="FPBH01000030">
    <property type="protein sequence ID" value="SFU24901.1"/>
    <property type="molecule type" value="Genomic_DNA"/>
</dbReference>
<accession>A0A1I7ELY7</accession>
<dbReference type="Proteomes" id="UP000198844">
    <property type="component" value="Unassembled WGS sequence"/>
</dbReference>
<gene>
    <name evidence="1" type="ORF">SAMN05192563_103097</name>
</gene>
<name>A0A1I7ELY7_9BURK</name>
<evidence type="ECO:0000313" key="2">
    <source>
        <dbReference type="Proteomes" id="UP000198844"/>
    </source>
</evidence>
<evidence type="ECO:0008006" key="3">
    <source>
        <dbReference type="Google" id="ProtNLM"/>
    </source>
</evidence>
<protein>
    <recommendedName>
        <fullName evidence="3">TnsA endonuclease N terminal</fullName>
    </recommendedName>
</protein>
<dbReference type="RefSeq" id="WP_093644160.1">
    <property type="nucleotide sequence ID" value="NZ_FPBH01000030.1"/>
</dbReference>
<dbReference type="AlphaFoldDB" id="A0A1I7ELY7"/>
<evidence type="ECO:0000313" key="1">
    <source>
        <dbReference type="EMBL" id="SFU24901.1"/>
    </source>
</evidence>
<reference evidence="1 2" key="1">
    <citation type="submission" date="2016-10" db="EMBL/GenBank/DDBJ databases">
        <authorList>
            <person name="de Groot N.N."/>
        </authorList>
    </citation>
    <scope>NUCLEOTIDE SEQUENCE [LARGE SCALE GENOMIC DNA]</scope>
    <source>
        <strain evidence="1 2">LMG 27731</strain>
    </source>
</reference>
<dbReference type="OrthoDB" id="8771052at2"/>
<proteinExistence type="predicted"/>
<sequence>MELSLPLVKPIALVRPRGAHRFEAFSAKLQRRVTFCRHSLLELWVLLETDPAVVAFCERPGYIQMEGRLRLADFLVRYVDHDEFAVLTVCDADSSVREAMSSQRSIDGNALAIRRVGPAELAAGRVWIENWQRMLPYVVANHGLISPTLSEAIVRFVAVPQRLLAIEREFATGDPVLCRAALFGLLYSGRVKAPELHTQPLSLLSSFVEAEAGS</sequence>